<dbReference type="AlphaFoldDB" id="G5IH99"/>
<evidence type="ECO:0000313" key="1">
    <source>
        <dbReference type="EMBL" id="EHI59170.1"/>
    </source>
</evidence>
<proteinExistence type="predicted"/>
<name>G5IH99_9FIRM</name>
<gene>
    <name evidence="1" type="ORF">HMPREF9473_02877</name>
</gene>
<protein>
    <recommendedName>
        <fullName evidence="3">HipA-like C-terminal domain-containing protein</fullName>
    </recommendedName>
</protein>
<keyword evidence="2" id="KW-1185">Reference proteome</keyword>
<evidence type="ECO:0008006" key="3">
    <source>
        <dbReference type="Google" id="ProtNLM"/>
    </source>
</evidence>
<sequence length="359" mass="41255">MEKTYIMLKDTPVLEIENYACRILNFELLPISLRYSGVTYDDIMHGWTENRTMNIGKTNAKKLLAGFRISQSNPYMIARLFHFASLSDCYWLKEEGENLTWNQVSLFQNPLEKAVSATALLGASNHFRPMVERIHTPELTAQGMAAKAWIREEDGLYLYKVGKKELAASRILDALGISHVVYEESEAERLLQIAAQSYLDRIHDNGEKIVKCKIISSEETAIVPWEDFQIYCGWNDVNEYEWIQKEDPDNYYSMQVADYILGNEDRHGANFGFFMDNHTGKLRGLYPLMDHDHAFSKDKNIPSQTSEADETLQQAALRAAAYIGRKIDFDGPAGMKKPEEIDEEDWRGVLERCKELKQV</sequence>
<dbReference type="Gene3D" id="1.10.1070.20">
    <property type="match status" value="1"/>
</dbReference>
<evidence type="ECO:0000313" key="2">
    <source>
        <dbReference type="Proteomes" id="UP000005384"/>
    </source>
</evidence>
<comment type="caution">
    <text evidence="1">The sequence shown here is derived from an EMBL/GenBank/DDBJ whole genome shotgun (WGS) entry which is preliminary data.</text>
</comment>
<dbReference type="RefSeq" id="WP_006780855.1">
    <property type="nucleotide sequence ID" value="NZ_CP040506.1"/>
</dbReference>
<dbReference type="PATRIC" id="fig|742737.3.peg.2880"/>
<accession>G5IH99</accession>
<dbReference type="OrthoDB" id="9812605at2"/>
<dbReference type="EMBL" id="ADLN01000075">
    <property type="protein sequence ID" value="EHI59170.1"/>
    <property type="molecule type" value="Genomic_DNA"/>
</dbReference>
<dbReference type="Proteomes" id="UP000005384">
    <property type="component" value="Unassembled WGS sequence"/>
</dbReference>
<reference evidence="1 2" key="1">
    <citation type="submission" date="2011-08" db="EMBL/GenBank/DDBJ databases">
        <title>The Genome Sequence of Clostridium hathewayi WAL-18680.</title>
        <authorList>
            <consortium name="The Broad Institute Genome Sequencing Platform"/>
            <person name="Earl A."/>
            <person name="Ward D."/>
            <person name="Feldgarden M."/>
            <person name="Gevers D."/>
            <person name="Finegold S.M."/>
            <person name="Summanen P.H."/>
            <person name="Molitoris D.R."/>
            <person name="Song M."/>
            <person name="Daigneault M."/>
            <person name="Allen-Vercoe E."/>
            <person name="Young S.K."/>
            <person name="Zeng Q."/>
            <person name="Gargeya S."/>
            <person name="Fitzgerald M."/>
            <person name="Haas B."/>
            <person name="Abouelleil A."/>
            <person name="Alvarado L."/>
            <person name="Arachchi H.M."/>
            <person name="Berlin A."/>
            <person name="Brown A."/>
            <person name="Chapman S.B."/>
            <person name="Chen Z."/>
            <person name="Dunbar C."/>
            <person name="Freedman E."/>
            <person name="Gearin G."/>
            <person name="Gellesch M."/>
            <person name="Goldberg J."/>
            <person name="Griggs A."/>
            <person name="Gujja S."/>
            <person name="Heiman D."/>
            <person name="Howarth C."/>
            <person name="Larson L."/>
            <person name="Lui A."/>
            <person name="MacDonald P.J.P."/>
            <person name="Montmayeur A."/>
            <person name="Murphy C."/>
            <person name="Neiman D."/>
            <person name="Pearson M."/>
            <person name="Priest M."/>
            <person name="Roberts A."/>
            <person name="Saif S."/>
            <person name="Shea T."/>
            <person name="Shenoy N."/>
            <person name="Sisk P."/>
            <person name="Stolte C."/>
            <person name="Sykes S."/>
            <person name="Wortman J."/>
            <person name="Nusbaum C."/>
            <person name="Birren B."/>
        </authorList>
    </citation>
    <scope>NUCLEOTIDE SEQUENCE [LARGE SCALE GENOMIC DNA]</scope>
    <source>
        <strain evidence="1 2">WAL-18680</strain>
    </source>
</reference>
<dbReference type="HOGENOM" id="CLU_042516_2_0_9"/>
<organism evidence="1 2">
    <name type="scientific">Hungatella hathewayi WAL-18680</name>
    <dbReference type="NCBI Taxonomy" id="742737"/>
    <lineage>
        <taxon>Bacteria</taxon>
        <taxon>Bacillati</taxon>
        <taxon>Bacillota</taxon>
        <taxon>Clostridia</taxon>
        <taxon>Lachnospirales</taxon>
        <taxon>Lachnospiraceae</taxon>
        <taxon>Hungatella</taxon>
    </lineage>
</organism>